<dbReference type="Proteomes" id="UP000821837">
    <property type="component" value="Chromosome 8"/>
</dbReference>
<name>A0A9D4PFN0_RHISA</name>
<reference evidence="1" key="1">
    <citation type="journal article" date="2020" name="Cell">
        <title>Large-Scale Comparative Analyses of Tick Genomes Elucidate Their Genetic Diversity and Vector Capacities.</title>
        <authorList>
            <consortium name="Tick Genome and Microbiome Consortium (TIGMIC)"/>
            <person name="Jia N."/>
            <person name="Wang J."/>
            <person name="Shi W."/>
            <person name="Du L."/>
            <person name="Sun Y."/>
            <person name="Zhan W."/>
            <person name="Jiang J.F."/>
            <person name="Wang Q."/>
            <person name="Zhang B."/>
            <person name="Ji P."/>
            <person name="Bell-Sakyi L."/>
            <person name="Cui X.M."/>
            <person name="Yuan T.T."/>
            <person name="Jiang B.G."/>
            <person name="Yang W.F."/>
            <person name="Lam T.T."/>
            <person name="Chang Q.C."/>
            <person name="Ding S.J."/>
            <person name="Wang X.J."/>
            <person name="Zhu J.G."/>
            <person name="Ruan X.D."/>
            <person name="Zhao L."/>
            <person name="Wei J.T."/>
            <person name="Ye R.Z."/>
            <person name="Que T.C."/>
            <person name="Du C.H."/>
            <person name="Zhou Y.H."/>
            <person name="Cheng J.X."/>
            <person name="Dai P.F."/>
            <person name="Guo W.B."/>
            <person name="Han X.H."/>
            <person name="Huang E.J."/>
            <person name="Li L.F."/>
            <person name="Wei W."/>
            <person name="Gao Y.C."/>
            <person name="Liu J.Z."/>
            <person name="Shao H.Z."/>
            <person name="Wang X."/>
            <person name="Wang C.C."/>
            <person name="Yang T.C."/>
            <person name="Huo Q.B."/>
            <person name="Li W."/>
            <person name="Chen H.Y."/>
            <person name="Chen S.E."/>
            <person name="Zhou L.G."/>
            <person name="Ni X.B."/>
            <person name="Tian J.H."/>
            <person name="Sheng Y."/>
            <person name="Liu T."/>
            <person name="Pan Y.S."/>
            <person name="Xia L.Y."/>
            <person name="Li J."/>
            <person name="Zhao F."/>
            <person name="Cao W.C."/>
        </authorList>
    </citation>
    <scope>NUCLEOTIDE SEQUENCE</scope>
    <source>
        <strain evidence="1">Rsan-2018</strain>
    </source>
</reference>
<comment type="caution">
    <text evidence="1">The sequence shown here is derived from an EMBL/GenBank/DDBJ whole genome shotgun (WGS) entry which is preliminary data.</text>
</comment>
<dbReference type="AlphaFoldDB" id="A0A9D4PFN0"/>
<gene>
    <name evidence="1" type="ORF">HPB52_021060</name>
</gene>
<reference evidence="1" key="2">
    <citation type="submission" date="2021-09" db="EMBL/GenBank/DDBJ databases">
        <authorList>
            <person name="Jia N."/>
            <person name="Wang J."/>
            <person name="Shi W."/>
            <person name="Du L."/>
            <person name="Sun Y."/>
            <person name="Zhan W."/>
            <person name="Jiang J."/>
            <person name="Wang Q."/>
            <person name="Zhang B."/>
            <person name="Ji P."/>
            <person name="Sakyi L.B."/>
            <person name="Cui X."/>
            <person name="Yuan T."/>
            <person name="Jiang B."/>
            <person name="Yang W."/>
            <person name="Lam T.T.-Y."/>
            <person name="Chang Q."/>
            <person name="Ding S."/>
            <person name="Wang X."/>
            <person name="Zhu J."/>
            <person name="Ruan X."/>
            <person name="Zhao L."/>
            <person name="Wei J."/>
            <person name="Que T."/>
            <person name="Du C."/>
            <person name="Cheng J."/>
            <person name="Dai P."/>
            <person name="Han X."/>
            <person name="Huang E."/>
            <person name="Gao Y."/>
            <person name="Liu J."/>
            <person name="Shao H."/>
            <person name="Ye R."/>
            <person name="Li L."/>
            <person name="Wei W."/>
            <person name="Wang X."/>
            <person name="Wang C."/>
            <person name="Huo Q."/>
            <person name="Li W."/>
            <person name="Guo W."/>
            <person name="Chen H."/>
            <person name="Chen S."/>
            <person name="Zhou L."/>
            <person name="Zhou L."/>
            <person name="Ni X."/>
            <person name="Tian J."/>
            <person name="Zhou Y."/>
            <person name="Sheng Y."/>
            <person name="Liu T."/>
            <person name="Pan Y."/>
            <person name="Xia L."/>
            <person name="Li J."/>
            <person name="Zhao F."/>
            <person name="Cao W."/>
        </authorList>
    </citation>
    <scope>NUCLEOTIDE SEQUENCE</scope>
    <source>
        <strain evidence="1">Rsan-2018</strain>
        <tissue evidence="1">Larvae</tissue>
    </source>
</reference>
<keyword evidence="2" id="KW-1185">Reference proteome</keyword>
<evidence type="ECO:0000313" key="2">
    <source>
        <dbReference type="Proteomes" id="UP000821837"/>
    </source>
</evidence>
<accession>A0A9D4PFN0</accession>
<dbReference type="InterPro" id="IPR013083">
    <property type="entry name" value="Znf_RING/FYVE/PHD"/>
</dbReference>
<sequence length="120" mass="13632">MTMTKLLVKDRNNTFNGKLVTFVADVPEEVLCACCSNISSQLMADPRDHLYCQSCLAMLEDDGTIDCVKDGAAHRIEEKVESGYKKIESDMRERLQELEERHAIYEEPIGKLLAEMAMMK</sequence>
<organism evidence="1 2">
    <name type="scientific">Rhipicephalus sanguineus</name>
    <name type="common">Brown dog tick</name>
    <name type="synonym">Ixodes sanguineus</name>
    <dbReference type="NCBI Taxonomy" id="34632"/>
    <lineage>
        <taxon>Eukaryota</taxon>
        <taxon>Metazoa</taxon>
        <taxon>Ecdysozoa</taxon>
        <taxon>Arthropoda</taxon>
        <taxon>Chelicerata</taxon>
        <taxon>Arachnida</taxon>
        <taxon>Acari</taxon>
        <taxon>Parasitiformes</taxon>
        <taxon>Ixodida</taxon>
        <taxon>Ixodoidea</taxon>
        <taxon>Ixodidae</taxon>
        <taxon>Rhipicephalinae</taxon>
        <taxon>Rhipicephalus</taxon>
        <taxon>Rhipicephalus</taxon>
    </lineage>
</organism>
<dbReference type="Gene3D" id="3.30.40.10">
    <property type="entry name" value="Zinc/RING finger domain, C3HC4 (zinc finger)"/>
    <property type="match status" value="1"/>
</dbReference>
<protein>
    <submittedName>
        <fullName evidence="1">Uncharacterized protein</fullName>
    </submittedName>
</protein>
<dbReference type="EMBL" id="JABSTV010001254">
    <property type="protein sequence ID" value="KAH7940080.1"/>
    <property type="molecule type" value="Genomic_DNA"/>
</dbReference>
<dbReference type="VEuPathDB" id="VectorBase:RSAN_032102"/>
<proteinExistence type="predicted"/>
<dbReference type="SUPFAM" id="SSF57850">
    <property type="entry name" value="RING/U-box"/>
    <property type="match status" value="1"/>
</dbReference>
<evidence type="ECO:0000313" key="1">
    <source>
        <dbReference type="EMBL" id="KAH7940080.1"/>
    </source>
</evidence>